<reference evidence="4" key="1">
    <citation type="journal article" date="2012" name="PLoS Negl. Trop. Dis.">
        <title>A systematically improved high quality genome and transcriptome of the human blood fluke Schistosoma mansoni.</title>
        <authorList>
            <person name="Protasio A.V."/>
            <person name="Tsai I.J."/>
            <person name="Babbage A."/>
            <person name="Nichol S."/>
            <person name="Hunt M."/>
            <person name="Aslett M.A."/>
            <person name="De Silva N."/>
            <person name="Velarde G.S."/>
            <person name="Anderson T.J."/>
            <person name="Clark R.C."/>
            <person name="Davidson C."/>
            <person name="Dillon G.P."/>
            <person name="Holroyd N.E."/>
            <person name="LoVerde P.T."/>
            <person name="Lloyd C."/>
            <person name="McQuillan J."/>
            <person name="Oliveira G."/>
            <person name="Otto T.D."/>
            <person name="Parker-Manuel S.J."/>
            <person name="Quail M.A."/>
            <person name="Wilson R.A."/>
            <person name="Zerlotini A."/>
            <person name="Dunne D.W."/>
            <person name="Berriman M."/>
        </authorList>
    </citation>
    <scope>NUCLEOTIDE SEQUENCE [LARGE SCALE GENOMIC DNA]</scope>
    <source>
        <strain evidence="4">Puerto Rican</strain>
    </source>
</reference>
<protein>
    <submittedName>
        <fullName evidence="5">Carrier domain-containing protein</fullName>
    </submittedName>
</protein>
<dbReference type="PROSITE" id="PS50075">
    <property type="entry name" value="CARRIER"/>
    <property type="match status" value="1"/>
</dbReference>
<dbReference type="STRING" id="6183.A0A5K4F7Y5"/>
<proteinExistence type="predicted"/>
<name>A0A5K4F7Y5_SCHMA</name>
<dbReference type="InterPro" id="IPR018391">
    <property type="entry name" value="PQQ_b-propeller_rpt"/>
</dbReference>
<evidence type="ECO:0000259" key="3">
    <source>
        <dbReference type="PROSITE" id="PS50075"/>
    </source>
</evidence>
<organism evidence="4 5">
    <name type="scientific">Schistosoma mansoni</name>
    <name type="common">Blood fluke</name>
    <dbReference type="NCBI Taxonomy" id="6183"/>
    <lineage>
        <taxon>Eukaryota</taxon>
        <taxon>Metazoa</taxon>
        <taxon>Spiralia</taxon>
        <taxon>Lophotrochozoa</taxon>
        <taxon>Platyhelminthes</taxon>
        <taxon>Trematoda</taxon>
        <taxon>Digenea</taxon>
        <taxon>Strigeidida</taxon>
        <taxon>Schistosomatoidea</taxon>
        <taxon>Schistosomatidae</taxon>
        <taxon>Schistosoma</taxon>
    </lineage>
</organism>
<dbReference type="SUPFAM" id="SSF50998">
    <property type="entry name" value="Quinoprotein alcohol dehydrogenase-like"/>
    <property type="match status" value="1"/>
</dbReference>
<dbReference type="AlphaFoldDB" id="A0A5K4F7Y5"/>
<dbReference type="Gene3D" id="2.40.128.630">
    <property type="match status" value="1"/>
</dbReference>
<dbReference type="Pfam" id="PF00550">
    <property type="entry name" value="PP-binding"/>
    <property type="match status" value="1"/>
</dbReference>
<keyword evidence="2" id="KW-0597">Phosphoprotein</keyword>
<dbReference type="SMART" id="SM00564">
    <property type="entry name" value="PQQ"/>
    <property type="match status" value="3"/>
</dbReference>
<dbReference type="InterPro" id="IPR011047">
    <property type="entry name" value="Quinoprotein_ADH-like_sf"/>
</dbReference>
<dbReference type="PANTHER" id="PTHR44394:SF1">
    <property type="entry name" value="BETA-ALANINE-ACTIVATING ENZYME"/>
    <property type="match status" value="1"/>
</dbReference>
<feature type="domain" description="Carrier" evidence="3">
    <location>
        <begin position="577"/>
        <end position="656"/>
    </location>
</feature>
<dbReference type="PROSITE" id="PS00012">
    <property type="entry name" value="PHOSPHOPANTETHEINE"/>
    <property type="match status" value="1"/>
</dbReference>
<dbReference type="InterPro" id="IPR006162">
    <property type="entry name" value="Ppantetheine_attach_site"/>
</dbReference>
<dbReference type="Gene3D" id="2.130.10.10">
    <property type="entry name" value="YVTN repeat-like/Quinoprotein amine dehydrogenase"/>
    <property type="match status" value="1"/>
</dbReference>
<dbReference type="InterPro" id="IPR042099">
    <property type="entry name" value="ANL_N_sf"/>
</dbReference>
<dbReference type="Pfam" id="PF00501">
    <property type="entry name" value="AMP-binding"/>
    <property type="match status" value="1"/>
</dbReference>
<evidence type="ECO:0000256" key="2">
    <source>
        <dbReference type="ARBA" id="ARBA00022553"/>
    </source>
</evidence>
<reference evidence="5" key="2">
    <citation type="submission" date="2019-11" db="UniProtKB">
        <authorList>
            <consortium name="WormBaseParasite"/>
        </authorList>
    </citation>
    <scope>IDENTIFICATION</scope>
    <source>
        <strain evidence="5">Puerto Rican</strain>
    </source>
</reference>
<evidence type="ECO:0000313" key="5">
    <source>
        <dbReference type="WBParaSite" id="Smp_322570.1"/>
    </source>
</evidence>
<keyword evidence="1" id="KW-0596">Phosphopantetheine</keyword>
<dbReference type="InterPro" id="IPR009081">
    <property type="entry name" value="PP-bd_ACP"/>
</dbReference>
<dbReference type="Gene3D" id="3.40.50.12780">
    <property type="entry name" value="N-terminal domain of ligase-like"/>
    <property type="match status" value="1"/>
</dbReference>
<accession>A0A5K4F7Y5</accession>
<dbReference type="WBParaSite" id="Smp_322570.1">
    <property type="protein sequence ID" value="Smp_322570.1"/>
    <property type="gene ID" value="Smp_322570"/>
</dbReference>
<dbReference type="Proteomes" id="UP000008854">
    <property type="component" value="Unassembled WGS sequence"/>
</dbReference>
<dbReference type="InterPro" id="IPR015943">
    <property type="entry name" value="WD40/YVTN_repeat-like_dom_sf"/>
</dbReference>
<keyword evidence="4" id="KW-1185">Reference proteome</keyword>
<evidence type="ECO:0000256" key="1">
    <source>
        <dbReference type="ARBA" id="ARBA00022450"/>
    </source>
</evidence>
<evidence type="ECO:0000313" key="4">
    <source>
        <dbReference type="Proteomes" id="UP000008854"/>
    </source>
</evidence>
<dbReference type="InterPro" id="IPR002372">
    <property type="entry name" value="PQQ_rpt_dom"/>
</dbReference>
<dbReference type="GO" id="GO:0043041">
    <property type="term" value="P:amino acid activation for nonribosomal peptide biosynthetic process"/>
    <property type="evidence" value="ECO:0007669"/>
    <property type="project" value="TreeGrafter"/>
</dbReference>
<sequence length="1096" mass="122445">MNLCWPCYLKDCVSPNWEPNENCAEFWSGTSRDSGVEILTYEKFQNYSDELVELLRYHLSFEPGEGKLSVVAVVWAPHILTNVVIHGIVKSGLPFFPVLSSSASHGLVTLKNHIDAIVLLCNSSELIPVEGFSKYNNSSTSTIDSLFSRDDWSLYLRSSLFFPQLHPFPSPFIEPNKHLIYILTTSGSFSKERKLVCVADSCLTANVIDLGNRFSSEKHHGYEVNGVLLASPLTFDPSIVQIYFALLTRRTLVICPSSILNVPKTLYTLCMNAKVGWLQCTPSQISGLNRRLLDKFLSQPSFHVLLGGEPFPLNDLRSFKNHKSILYNIYGTTEVSSWASLFKVSSSDRYCINNDIHCECSPPLLGSSPLGFPMLGTSFSLIPSNMENVWELGLSRQYGGFYILRPKETTITIQEFSYALSQLPSQSIWPTSDLVHYGQCGRCLWFLGRKDRTIKRFGYQICLERLEHVIKTCKSPSLKIRNCRCQVFEGSTDQNSIISFIEIEPHSHKFSRKPSIFLSYSYKKHTKWYILKKLKFVFTPNHQPWLPTHFVFFNRSLPISLHGKLMYRPYEFFKSSMSIKSKVITMWNESLGLSRTTVTDWDATFMEAGGSSLMALHLVETIIQEFPVLINKKENLVSLIFAHSLSRVCEFISLSSSISMKSKTRFPKSIPNKKVYQSKFENEFQMTVKHNYQHPFDMYTHGSVLKLPGLLPRIQFKFLWQHNLHKCVDASPLILSGVHGFSNGCAFIGSHSGSISALYVSNGHTIWPNATVSLPGRIEASSTLGFAGSSAVLVVGSLDGSIYGLDIECGTSLCSYNTGGAVKSPGSYVYDYGFLACGSHGKLVHAIDLRSLNNMKPIWTNSFDGTPIVSPVIVSYMSQTSTPYLIIASLGGTIGCLDPRNPSHLVWMRNGKMPVFSKPLLYMDSSYKVNVIIAGVSGTIRSFSLVNGNIDWSYECSQELGGHAIFSDPVLDAQSHNVILSTNKGFLFALNVVNGNLAWMLDWTFDLNSKNLCSLNTPSLLQSDGHSLLIGTRADGLVYGCSLPSSLSVWRKAPTVLSTYHLPNQCFSSPVLYSENSNDVYIVTGCRDNYVYGLSL</sequence>
<dbReference type="FunCoup" id="A0A5K4F7Y5">
    <property type="interactions" value="898"/>
</dbReference>
<dbReference type="Pfam" id="PF13570">
    <property type="entry name" value="Beta-prop_ACSF4"/>
    <property type="match status" value="1"/>
</dbReference>
<dbReference type="PANTHER" id="PTHR44394">
    <property type="entry name" value="BETA-ALANINE-ACTIVATING ENZYME"/>
    <property type="match status" value="1"/>
</dbReference>
<dbReference type="InParanoid" id="A0A5K4F7Y5"/>
<dbReference type="InterPro" id="IPR052091">
    <property type="entry name" value="Beta-ala_Activ/Resist"/>
</dbReference>
<dbReference type="InterPro" id="IPR000873">
    <property type="entry name" value="AMP-dep_synth/lig_dom"/>
</dbReference>
<dbReference type="SUPFAM" id="SSF56801">
    <property type="entry name" value="Acetyl-CoA synthetase-like"/>
    <property type="match status" value="1"/>
</dbReference>